<gene>
    <name evidence="4" type="ORF">A2538_02460</name>
</gene>
<dbReference type="STRING" id="1798709.A2538_02460"/>
<keyword evidence="2" id="KW-0808">Transferase</keyword>
<evidence type="ECO:0000256" key="1">
    <source>
        <dbReference type="ARBA" id="ARBA00022676"/>
    </source>
</evidence>
<dbReference type="SUPFAM" id="SSF53271">
    <property type="entry name" value="PRTase-like"/>
    <property type="match status" value="1"/>
</dbReference>
<evidence type="ECO:0000313" key="5">
    <source>
        <dbReference type="Proteomes" id="UP000178254"/>
    </source>
</evidence>
<accession>A0A1F6PCM4</accession>
<protein>
    <recommendedName>
        <fullName evidence="3">Phosphoribosyltransferase domain-containing protein</fullName>
    </recommendedName>
</protein>
<dbReference type="InterPro" id="IPR000836">
    <property type="entry name" value="PRTase_dom"/>
</dbReference>
<evidence type="ECO:0000256" key="2">
    <source>
        <dbReference type="ARBA" id="ARBA00022679"/>
    </source>
</evidence>
<evidence type="ECO:0000313" key="4">
    <source>
        <dbReference type="EMBL" id="OGH93723.1"/>
    </source>
</evidence>
<feature type="domain" description="Phosphoribosyltransferase" evidence="3">
    <location>
        <begin position="34"/>
        <end position="153"/>
    </location>
</feature>
<organism evidence="4 5">
    <name type="scientific">Candidatus Magasanikbacteria bacterium RIFOXYD2_FULL_41_14</name>
    <dbReference type="NCBI Taxonomy" id="1798709"/>
    <lineage>
        <taxon>Bacteria</taxon>
        <taxon>Candidatus Magasanikiibacteriota</taxon>
    </lineage>
</organism>
<proteinExistence type="predicted"/>
<reference evidence="4 5" key="1">
    <citation type="journal article" date="2016" name="Nat. Commun.">
        <title>Thousands of microbial genomes shed light on interconnected biogeochemical processes in an aquifer system.</title>
        <authorList>
            <person name="Anantharaman K."/>
            <person name="Brown C.T."/>
            <person name="Hug L.A."/>
            <person name="Sharon I."/>
            <person name="Castelle C.J."/>
            <person name="Probst A.J."/>
            <person name="Thomas B.C."/>
            <person name="Singh A."/>
            <person name="Wilkins M.J."/>
            <person name="Karaoz U."/>
            <person name="Brodie E.L."/>
            <person name="Williams K.H."/>
            <person name="Hubbard S.S."/>
            <person name="Banfield J.F."/>
        </authorList>
    </citation>
    <scope>NUCLEOTIDE SEQUENCE [LARGE SCALE GENOMIC DNA]</scope>
</reference>
<dbReference type="GO" id="GO:0016757">
    <property type="term" value="F:glycosyltransferase activity"/>
    <property type="evidence" value="ECO:0007669"/>
    <property type="project" value="UniProtKB-KW"/>
</dbReference>
<dbReference type="InterPro" id="IPR029057">
    <property type="entry name" value="PRTase-like"/>
</dbReference>
<evidence type="ECO:0000259" key="3">
    <source>
        <dbReference type="Pfam" id="PF00156"/>
    </source>
</evidence>
<comment type="caution">
    <text evidence="4">The sequence shown here is derived from an EMBL/GenBank/DDBJ whole genome shotgun (WGS) entry which is preliminary data.</text>
</comment>
<dbReference type="CDD" id="cd06223">
    <property type="entry name" value="PRTases_typeI"/>
    <property type="match status" value="1"/>
</dbReference>
<dbReference type="AlphaFoldDB" id="A0A1F6PCM4"/>
<sequence length="178" mass="20509">MTTDPKKFYEKSKGVVNLSWQDVEHDTLVIIDKMKNDGFEPDMIVSIARSGLIPAALIAYTLGNKQLYVVKIDFSKTQRAGKDQDLMERPVITQELTKDVRGLKVLVVDEMAVSGSTLKMMKSYMDMKQPREVRYAVLYKQPWSEFSPDYAGREIEAWPIYPWKELRNNVLDPRAKMA</sequence>
<dbReference type="Pfam" id="PF00156">
    <property type="entry name" value="Pribosyltran"/>
    <property type="match status" value="1"/>
</dbReference>
<dbReference type="PANTHER" id="PTHR43363:SF1">
    <property type="entry name" value="HYPOXANTHINE-GUANINE PHOSPHORIBOSYLTRANSFERASE"/>
    <property type="match status" value="1"/>
</dbReference>
<name>A0A1F6PCM4_9BACT</name>
<dbReference type="Proteomes" id="UP000178254">
    <property type="component" value="Unassembled WGS sequence"/>
</dbReference>
<keyword evidence="1" id="KW-0328">Glycosyltransferase</keyword>
<dbReference type="Gene3D" id="3.40.50.2020">
    <property type="match status" value="1"/>
</dbReference>
<dbReference type="PANTHER" id="PTHR43363">
    <property type="entry name" value="HYPOXANTHINE PHOSPHORIBOSYLTRANSFERASE"/>
    <property type="match status" value="1"/>
</dbReference>
<dbReference type="EMBL" id="MFRE01000022">
    <property type="protein sequence ID" value="OGH93723.1"/>
    <property type="molecule type" value="Genomic_DNA"/>
</dbReference>